<comment type="caution">
    <text evidence="1">The sequence shown here is derived from an EMBL/GenBank/DDBJ whole genome shotgun (WGS) entry which is preliminary data.</text>
</comment>
<name>A0A1G2K489_9BACT</name>
<evidence type="ECO:0000313" key="2">
    <source>
        <dbReference type="Proteomes" id="UP000177152"/>
    </source>
</evidence>
<reference evidence="1 2" key="1">
    <citation type="journal article" date="2016" name="Nat. Commun.">
        <title>Thousands of microbial genomes shed light on interconnected biogeochemical processes in an aquifer system.</title>
        <authorList>
            <person name="Anantharaman K."/>
            <person name="Brown C.T."/>
            <person name="Hug L.A."/>
            <person name="Sharon I."/>
            <person name="Castelle C.J."/>
            <person name="Probst A.J."/>
            <person name="Thomas B.C."/>
            <person name="Singh A."/>
            <person name="Wilkins M.J."/>
            <person name="Karaoz U."/>
            <person name="Brodie E.L."/>
            <person name="Williams K.H."/>
            <person name="Hubbard S.S."/>
            <person name="Banfield J.F."/>
        </authorList>
    </citation>
    <scope>NUCLEOTIDE SEQUENCE [LARGE SCALE GENOMIC DNA]</scope>
</reference>
<proteinExistence type="predicted"/>
<dbReference type="AlphaFoldDB" id="A0A1G2K489"/>
<gene>
    <name evidence="1" type="ORF">A2633_05555</name>
</gene>
<accession>A0A1G2K489</accession>
<sequence>MENCQEFTTEFQAILDKKLLHSRVLPQEQSLFDKELHGWWWSRFGISFASRHRLIDGEARNRPEDFSDKSVGLDESSSGGVWSGTKIQYWVSQLRREIDILPDDIVKIIQQKPEKLALDEQRRLKRYVHRRGQSIEFAIQKKDRISELKKRIQSAENGADPFEGEDAHNRRKVFFDSERDLFYIKEGQERRDLGVGDLLADYAWGITYDPDGSVPEKKRRMLIKKLALNEARREIEKIYDSELSAIYEISQGAGAIGLDKIENKAKKLYNLEQERAFGGIIAERAVREFLTRLSLNNQKANFFVERSNAAEDSQYKYDFKVRRRSRTRGVAIEGKDMPRDEYVRLKKEIGFQLTVTGAGPSLKKKEDQLEEAREKIKRTGLFVKRRVEDIALLSLSTPRFGDYFRRWLEEGKPSGGPEQYFSEKEKHLIINTISHNFLPPEEAALPTWSPVTEADE</sequence>
<organism evidence="1 2">
    <name type="scientific">Candidatus Sungbacteria bacterium RIFCSPHIGHO2_01_FULL_47_32</name>
    <dbReference type="NCBI Taxonomy" id="1802264"/>
    <lineage>
        <taxon>Bacteria</taxon>
        <taxon>Candidatus Sungiibacteriota</taxon>
    </lineage>
</organism>
<protein>
    <submittedName>
        <fullName evidence="1">Uncharacterized protein</fullName>
    </submittedName>
</protein>
<evidence type="ECO:0000313" key="1">
    <source>
        <dbReference type="EMBL" id="OGZ94249.1"/>
    </source>
</evidence>
<dbReference type="Proteomes" id="UP000177152">
    <property type="component" value="Unassembled WGS sequence"/>
</dbReference>
<dbReference type="EMBL" id="MHQC01000039">
    <property type="protein sequence ID" value="OGZ94249.1"/>
    <property type="molecule type" value="Genomic_DNA"/>
</dbReference>